<sequence length="208" mass="23046">MNNTYAVHRDDFPGSLADTDVRHRRLEMLNQPHVKPLVDYVRETSRRASAYVPNFDPLDGGTKARVLFLFGAPGPGTFPPRGSGFVSRNNDDPSGRATWTLMQKAGVPRKDTVSWNTVAWSTGDKSGKAANIAAAGELRKLLPLLPDVRAVVLVGNFARDFGGPIVKQTELKIFHTVQTGAQAENDPDTRDRWLKIPEIWRKAWDLTA</sequence>
<accession>A0A6M8HQQ8</accession>
<gene>
    <name evidence="1" type="ORF">HN018_11685</name>
</gene>
<evidence type="ECO:0000313" key="2">
    <source>
        <dbReference type="Proteomes" id="UP000500767"/>
    </source>
</evidence>
<dbReference type="Proteomes" id="UP000500767">
    <property type="component" value="Chromosome"/>
</dbReference>
<proteinExistence type="predicted"/>
<evidence type="ECO:0000313" key="1">
    <source>
        <dbReference type="EMBL" id="QKE90605.1"/>
    </source>
</evidence>
<name>A0A6M8HQQ8_9PROT</name>
<reference evidence="1 2" key="1">
    <citation type="journal article" date="2014" name="World J. Microbiol. Biotechnol.">
        <title>Biodiversity and physiological characteristics of Antarctic and Arctic lichens-associated bacteria.</title>
        <authorList>
            <person name="Lee Y.M."/>
            <person name="Kim E.H."/>
            <person name="Lee H.K."/>
            <person name="Hong S.G."/>
        </authorList>
    </citation>
    <scope>NUCLEOTIDE SEQUENCE [LARGE SCALE GENOMIC DNA]</scope>
    <source>
        <strain evidence="1 2">PAMC 26569</strain>
    </source>
</reference>
<dbReference type="RefSeq" id="WP_171835553.1">
    <property type="nucleotide sequence ID" value="NZ_CP053708.1"/>
</dbReference>
<dbReference type="AlphaFoldDB" id="A0A6M8HQQ8"/>
<protein>
    <submittedName>
        <fullName evidence="1">Uracil-DNA glycosylase</fullName>
    </submittedName>
</protein>
<dbReference type="InterPro" id="IPR036895">
    <property type="entry name" value="Uracil-DNA_glycosylase-like_sf"/>
</dbReference>
<dbReference type="SUPFAM" id="SSF52141">
    <property type="entry name" value="Uracil-DNA glycosylase-like"/>
    <property type="match status" value="1"/>
</dbReference>
<dbReference type="KEGG" id="lck:HN018_11685"/>
<organism evidence="1 2">
    <name type="scientific">Lichenicola cladoniae</name>
    <dbReference type="NCBI Taxonomy" id="1484109"/>
    <lineage>
        <taxon>Bacteria</taxon>
        <taxon>Pseudomonadati</taxon>
        <taxon>Pseudomonadota</taxon>
        <taxon>Alphaproteobacteria</taxon>
        <taxon>Acetobacterales</taxon>
        <taxon>Acetobacteraceae</taxon>
        <taxon>Lichenicola</taxon>
    </lineage>
</organism>
<dbReference type="CDD" id="cd10035">
    <property type="entry name" value="UDG_like"/>
    <property type="match status" value="1"/>
</dbReference>
<keyword evidence="2" id="KW-1185">Reference proteome</keyword>
<dbReference type="Gene3D" id="3.40.470.10">
    <property type="entry name" value="Uracil-DNA glycosylase-like domain"/>
    <property type="match status" value="1"/>
</dbReference>
<dbReference type="EMBL" id="CP053708">
    <property type="protein sequence ID" value="QKE90605.1"/>
    <property type="molecule type" value="Genomic_DNA"/>
</dbReference>